<evidence type="ECO:0000313" key="1">
    <source>
        <dbReference type="EMBL" id="AIE91442.1"/>
    </source>
</evidence>
<accession>A0A075FP43</accession>
<organism evidence="1">
    <name type="scientific">uncultured marine thaumarchaeote AD1000_11_E10</name>
    <dbReference type="NCBI Taxonomy" id="1455890"/>
    <lineage>
        <taxon>Archaea</taxon>
        <taxon>Nitrososphaerota</taxon>
        <taxon>environmental samples</taxon>
    </lineage>
</organism>
<protein>
    <submittedName>
        <fullName evidence="1">Uncharacterized protein</fullName>
    </submittedName>
</protein>
<dbReference type="SUPFAM" id="SSF75169">
    <property type="entry name" value="DsrEFH-like"/>
    <property type="match status" value="1"/>
</dbReference>
<dbReference type="AlphaFoldDB" id="A0A075FP43"/>
<reference evidence="1" key="1">
    <citation type="journal article" date="2014" name="Genome Biol. Evol.">
        <title>Pangenome evidence for extensive interdomain horizontal transfer affecting lineage core and shell genes in uncultured planktonic thaumarchaeota and euryarchaeota.</title>
        <authorList>
            <person name="Deschamps P."/>
            <person name="Zivanovic Y."/>
            <person name="Moreira D."/>
            <person name="Rodriguez-Valera F."/>
            <person name="Lopez-Garcia P."/>
        </authorList>
    </citation>
    <scope>NUCLEOTIDE SEQUENCE</scope>
</reference>
<name>A0A075FP43_9ARCH</name>
<sequence length="127" mass="14312">MHHHKTIQTKNILIVYEDPTLLTTDSIDPNGLTLLLGIEGGMNLSFLLRNSAVEYLISSNWEKDFPKSEYNASWDWVSNEINGSVYAIREDIENSTISEDSISDGISIISNNEVSSIIEKNDVIFVY</sequence>
<dbReference type="InterPro" id="IPR027396">
    <property type="entry name" value="DsrEFH-like"/>
</dbReference>
<dbReference type="EMBL" id="KF900338">
    <property type="protein sequence ID" value="AIE91442.1"/>
    <property type="molecule type" value="Genomic_DNA"/>
</dbReference>
<proteinExistence type="predicted"/>